<dbReference type="AlphaFoldDB" id="A0A0R3MMX7"/>
<evidence type="ECO:0000313" key="1">
    <source>
        <dbReference type="EMBL" id="KRR21656.1"/>
    </source>
</evidence>
<sequence length="164" mass="18680">MNSRRRDRVARRTVTMPERVGPHVKLVFAEMARLHVTYDETEEGSGVRRASIKAWRRKNRPGLESLEAVLGFLGWDFVAVPRAKTLPDEVRAELEPIAAKLGLTMPQATLALVEIVTGIHERFPFLRDPTAMRPVRFKAQRKQRPIIHPDQHALLQDVPTNVAH</sequence>
<accession>A0A0R3MMX7</accession>
<dbReference type="Proteomes" id="UP000052023">
    <property type="component" value="Unassembled WGS sequence"/>
</dbReference>
<proteinExistence type="predicted"/>
<evidence type="ECO:0000313" key="2">
    <source>
        <dbReference type="Proteomes" id="UP000052023"/>
    </source>
</evidence>
<gene>
    <name evidence="1" type="ORF">CQ13_06290</name>
</gene>
<reference evidence="1 2" key="1">
    <citation type="submission" date="2014-03" db="EMBL/GenBank/DDBJ databases">
        <title>Bradyrhizobium valentinum sp. nov., isolated from effective nodules of Lupinus mariae-josephae, a lupine endemic of basic-lime soils in Eastern Spain.</title>
        <authorList>
            <person name="Duran D."/>
            <person name="Rey L."/>
            <person name="Navarro A."/>
            <person name="Busquets A."/>
            <person name="Imperial J."/>
            <person name="Ruiz-Argueso T."/>
        </authorList>
    </citation>
    <scope>NUCLEOTIDE SEQUENCE [LARGE SCALE GENOMIC DNA]</scope>
    <source>
        <strain evidence="1 2">Ro19</strain>
    </source>
</reference>
<dbReference type="OrthoDB" id="8235197at2"/>
<dbReference type="EMBL" id="LLYA01000170">
    <property type="protein sequence ID" value="KRR21656.1"/>
    <property type="molecule type" value="Genomic_DNA"/>
</dbReference>
<comment type="caution">
    <text evidence="1">The sequence shown here is derived from an EMBL/GenBank/DDBJ whole genome shotgun (WGS) entry which is preliminary data.</text>
</comment>
<name>A0A0R3MMX7_9BRAD</name>
<organism evidence="1 2">
    <name type="scientific">Bradyrhizobium retamae</name>
    <dbReference type="NCBI Taxonomy" id="1300035"/>
    <lineage>
        <taxon>Bacteria</taxon>
        <taxon>Pseudomonadati</taxon>
        <taxon>Pseudomonadota</taxon>
        <taxon>Alphaproteobacteria</taxon>
        <taxon>Hyphomicrobiales</taxon>
        <taxon>Nitrobacteraceae</taxon>
        <taxon>Bradyrhizobium</taxon>
    </lineage>
</organism>
<keyword evidence="2" id="KW-1185">Reference proteome</keyword>
<protein>
    <submittedName>
        <fullName evidence="1">Uncharacterized protein</fullName>
    </submittedName>
</protein>